<evidence type="ECO:0000313" key="4">
    <source>
        <dbReference type="Proteomes" id="UP000093807"/>
    </source>
</evidence>
<evidence type="ECO:0000256" key="1">
    <source>
        <dbReference type="ARBA" id="ARBA00022729"/>
    </source>
</evidence>
<comment type="caution">
    <text evidence="3">The sequence shown here is derived from an EMBL/GenBank/DDBJ whole genome shotgun (WGS) entry which is preliminary data.</text>
</comment>
<feature type="domain" description="Secretion system C-terminal sorting" evidence="2">
    <location>
        <begin position="82"/>
        <end position="154"/>
    </location>
</feature>
<dbReference type="RefSeq" id="WP_064715641.1">
    <property type="nucleotide sequence ID" value="NZ_JMTM01000053.1"/>
</dbReference>
<evidence type="ECO:0000259" key="2">
    <source>
        <dbReference type="Pfam" id="PF18962"/>
    </source>
</evidence>
<dbReference type="InterPro" id="IPR026444">
    <property type="entry name" value="Secre_tail"/>
</dbReference>
<keyword evidence="4" id="KW-1185">Reference proteome</keyword>
<dbReference type="OrthoDB" id="1408995at2"/>
<dbReference type="AlphaFoldDB" id="A0A199XQ64"/>
<sequence length="156" mass="17827">MKYLLLFFSVSFYGQVLHHQMLSAQGTTKQIADGYIISQTIDQQSVIGNSNKDPVVIQGFQQSLWNAYVEDKLNAEIKILTYPNPFKDIVNFQFLQAIDEEISIYIFDIAGILVNKQKGKPSNSVLTIQLPKLPQSEYLVQLRSTSMIYYTKIIKI</sequence>
<dbReference type="Pfam" id="PF18962">
    <property type="entry name" value="Por_Secre_tail"/>
    <property type="match status" value="1"/>
</dbReference>
<dbReference type="PATRIC" id="fig|29536.5.peg.1923"/>
<organism evidence="3 4">
    <name type="scientific">Flavobacterium succinicans</name>
    <dbReference type="NCBI Taxonomy" id="29536"/>
    <lineage>
        <taxon>Bacteria</taxon>
        <taxon>Pseudomonadati</taxon>
        <taxon>Bacteroidota</taxon>
        <taxon>Flavobacteriia</taxon>
        <taxon>Flavobacteriales</taxon>
        <taxon>Flavobacteriaceae</taxon>
        <taxon>Flavobacterium</taxon>
    </lineage>
</organism>
<dbReference type="Proteomes" id="UP000093807">
    <property type="component" value="Unassembled WGS sequence"/>
</dbReference>
<gene>
    <name evidence="3" type="ORF">FLB_18330</name>
</gene>
<reference evidence="3 4" key="1">
    <citation type="submission" date="2016-06" db="EMBL/GenBank/DDBJ databases">
        <title>Draft genome sequence of Flavobacterium succinicans strain DD5b.</title>
        <authorList>
            <person name="Poehlein A."/>
            <person name="Daniel R."/>
            <person name="Simeonova D.D."/>
        </authorList>
    </citation>
    <scope>NUCLEOTIDE SEQUENCE [LARGE SCALE GENOMIC DNA]</scope>
    <source>
        <strain evidence="3 4">DD5b</strain>
    </source>
</reference>
<keyword evidence="1" id="KW-0732">Signal</keyword>
<protein>
    <recommendedName>
        <fullName evidence="2">Secretion system C-terminal sorting domain-containing protein</fullName>
    </recommendedName>
</protein>
<proteinExistence type="predicted"/>
<dbReference type="NCBIfam" id="TIGR04183">
    <property type="entry name" value="Por_Secre_tail"/>
    <property type="match status" value="1"/>
</dbReference>
<accession>A0A199XQ64</accession>
<evidence type="ECO:0000313" key="3">
    <source>
        <dbReference type="EMBL" id="OAZ03557.1"/>
    </source>
</evidence>
<name>A0A199XQ64_9FLAO</name>
<dbReference type="EMBL" id="JMTM01000053">
    <property type="protein sequence ID" value="OAZ03557.1"/>
    <property type="molecule type" value="Genomic_DNA"/>
</dbReference>